<evidence type="ECO:0000313" key="2">
    <source>
        <dbReference type="EMBL" id="EYU37822.1"/>
    </source>
</evidence>
<accession>A0A022RBW5</accession>
<dbReference type="eggNOG" id="ENOG502S73G">
    <property type="taxonomic scope" value="Eukaryota"/>
</dbReference>
<protein>
    <recommendedName>
        <fullName evidence="4">Protein CASPARIAN STRIP INTEGRITY FACTOR 1</fullName>
    </recommendedName>
</protein>
<evidence type="ECO:0000256" key="1">
    <source>
        <dbReference type="SAM" id="SignalP"/>
    </source>
</evidence>
<reference evidence="2 3" key="1">
    <citation type="journal article" date="2013" name="Proc. Natl. Acad. Sci. U.S.A.">
        <title>Fine-scale variation in meiotic recombination in Mimulus inferred from population shotgun sequencing.</title>
        <authorList>
            <person name="Hellsten U."/>
            <person name="Wright K.M."/>
            <person name="Jenkins J."/>
            <person name="Shu S."/>
            <person name="Yuan Y."/>
            <person name="Wessler S.R."/>
            <person name="Schmutz J."/>
            <person name="Willis J.H."/>
            <person name="Rokhsar D.S."/>
        </authorList>
    </citation>
    <scope>NUCLEOTIDE SEQUENCE [LARGE SCALE GENOMIC DNA]</scope>
    <source>
        <strain evidence="3">cv. DUN x IM62</strain>
    </source>
</reference>
<dbReference type="AlphaFoldDB" id="A0A022RBW5"/>
<proteinExistence type="predicted"/>
<keyword evidence="3" id="KW-1185">Reference proteome</keyword>
<dbReference type="Proteomes" id="UP000030748">
    <property type="component" value="Unassembled WGS sequence"/>
</dbReference>
<dbReference type="InterPro" id="IPR038974">
    <property type="entry name" value="CIF1/2"/>
</dbReference>
<dbReference type="PANTHER" id="PTHR35290">
    <property type="entry name" value="PROTEIN CASPARIAN STRIP INTEGRITY FACTOR 1-RELATED"/>
    <property type="match status" value="1"/>
</dbReference>
<feature type="chain" id="PRO_5001504638" description="Protein CASPARIAN STRIP INTEGRITY FACTOR 1" evidence="1">
    <location>
        <begin position="32"/>
        <end position="91"/>
    </location>
</feature>
<feature type="signal peptide" evidence="1">
    <location>
        <begin position="1"/>
        <end position="31"/>
    </location>
</feature>
<dbReference type="PhylomeDB" id="A0A022RBW5"/>
<dbReference type="EMBL" id="KI630513">
    <property type="protein sequence ID" value="EYU37822.1"/>
    <property type="molecule type" value="Genomic_DNA"/>
</dbReference>
<name>A0A022RBW5_ERYGU</name>
<sequence length="91" mass="10323">MKKNKMGFILFKKISLLFLLVSAILVSTSFAGRVQKSMVSKEVSTTHELRESWEPLRSGIHERVLKVKTNDYGSYDPAPAFVKPPFKLIPN</sequence>
<evidence type="ECO:0008006" key="4">
    <source>
        <dbReference type="Google" id="ProtNLM"/>
    </source>
</evidence>
<dbReference type="STRING" id="4155.A0A022RBW5"/>
<organism evidence="2 3">
    <name type="scientific">Erythranthe guttata</name>
    <name type="common">Yellow monkey flower</name>
    <name type="synonym">Mimulus guttatus</name>
    <dbReference type="NCBI Taxonomy" id="4155"/>
    <lineage>
        <taxon>Eukaryota</taxon>
        <taxon>Viridiplantae</taxon>
        <taxon>Streptophyta</taxon>
        <taxon>Embryophyta</taxon>
        <taxon>Tracheophyta</taxon>
        <taxon>Spermatophyta</taxon>
        <taxon>Magnoliopsida</taxon>
        <taxon>eudicotyledons</taxon>
        <taxon>Gunneridae</taxon>
        <taxon>Pentapetalae</taxon>
        <taxon>asterids</taxon>
        <taxon>lamiids</taxon>
        <taxon>Lamiales</taxon>
        <taxon>Phrymaceae</taxon>
        <taxon>Erythranthe</taxon>
    </lineage>
</organism>
<gene>
    <name evidence="2" type="ORF">MIMGU_mgv1a017142mg</name>
</gene>
<keyword evidence="1" id="KW-0732">Signal</keyword>
<dbReference type="PANTHER" id="PTHR35290:SF2">
    <property type="entry name" value="PROTEIN CASPARIAN STRIP INTEGRITY FACTOR 1"/>
    <property type="match status" value="1"/>
</dbReference>
<evidence type="ECO:0000313" key="3">
    <source>
        <dbReference type="Proteomes" id="UP000030748"/>
    </source>
</evidence>